<feature type="non-terminal residue" evidence="2">
    <location>
        <position position="1"/>
    </location>
</feature>
<organism evidence="2">
    <name type="scientific">marine metagenome</name>
    <dbReference type="NCBI Taxonomy" id="408172"/>
    <lineage>
        <taxon>unclassified sequences</taxon>
        <taxon>metagenomes</taxon>
        <taxon>ecological metagenomes</taxon>
    </lineage>
</organism>
<name>A0A382ZBL5_9ZZZZ</name>
<reference evidence="2" key="1">
    <citation type="submission" date="2018-05" db="EMBL/GenBank/DDBJ databases">
        <authorList>
            <person name="Lanie J.A."/>
            <person name="Ng W.-L."/>
            <person name="Kazmierczak K.M."/>
            <person name="Andrzejewski T.M."/>
            <person name="Davidsen T.M."/>
            <person name="Wayne K.J."/>
            <person name="Tettelin H."/>
            <person name="Glass J.I."/>
            <person name="Rusch D."/>
            <person name="Podicherti R."/>
            <person name="Tsui H.-C.T."/>
            <person name="Winkler M.E."/>
        </authorList>
    </citation>
    <scope>NUCLEOTIDE SEQUENCE</scope>
</reference>
<feature type="domain" description="DUF5723" evidence="1">
    <location>
        <begin position="72"/>
        <end position="246"/>
    </location>
</feature>
<evidence type="ECO:0000259" key="1">
    <source>
        <dbReference type="Pfam" id="PF18990"/>
    </source>
</evidence>
<protein>
    <recommendedName>
        <fullName evidence="1">DUF5723 domain-containing protein</fullName>
    </recommendedName>
</protein>
<evidence type="ECO:0000313" key="2">
    <source>
        <dbReference type="EMBL" id="SVD92883.1"/>
    </source>
</evidence>
<gene>
    <name evidence="2" type="ORF">METZ01_LOCUS445737</name>
</gene>
<dbReference type="InterPro" id="IPR043781">
    <property type="entry name" value="DUF5723"/>
</dbReference>
<accession>A0A382ZBL5</accession>
<dbReference type="Pfam" id="PF18990">
    <property type="entry name" value="DUF5723"/>
    <property type="match status" value="1"/>
</dbReference>
<feature type="non-terminal residue" evidence="2">
    <location>
        <position position="258"/>
    </location>
</feature>
<sequence>LYVNLQSLQEDSTFNVLIDKITNHTTADFYLRLMNDEGYSNTLIDTIFQSTAIDTIFQSAEQIDQVEKEKMFSLELLNMGFMLSNSSLNVNQINTYILNGGAIGELDEKHKNEFLSNFPDDGLGFNPLINYKAGLRIKNVALQSSLNIYSEFVISSGLFDLAFEGNEISEPIYLHSRKNQFQAVSSVAISYGRQINMPLLNNFAQRTYFGVSAKYLAGLAYFESAFNTLSITPSHDSISVQADMKTIYSLAGASMEVD</sequence>
<dbReference type="EMBL" id="UINC01182586">
    <property type="protein sequence ID" value="SVD92883.1"/>
    <property type="molecule type" value="Genomic_DNA"/>
</dbReference>
<dbReference type="AlphaFoldDB" id="A0A382ZBL5"/>
<proteinExistence type="predicted"/>